<feature type="transmembrane region" description="Helical" evidence="1">
    <location>
        <begin position="141"/>
        <end position="161"/>
    </location>
</feature>
<feature type="transmembrane region" description="Helical" evidence="1">
    <location>
        <begin position="241"/>
        <end position="261"/>
    </location>
</feature>
<sequence>MSIEDHVKTHISICEFQKLTPFNWDSEAECVRVTESGWKAKKYVVFSIHVSLLVGMIYETMINTDSQNNLNGYATIFRIFFILAIVGSTLYYDLIWSDSSGFSSLLNGVLQNLRGLGTAGQVLKKILTALKIGQFGTESSILALILIFPGTPPFPSSLLTFHGSIQSSAMRVVLMIIQTWDIFCGVSHGFLIMCCLILCNGAVYMGLQQMKMSRMNQSTEKKYRELQILVSYINSQFQNSIQLAITIFIIGVDITGIATIIKFNQSMPLKYSCMLAIWSTQAILVSLEAQRPKEC</sequence>
<evidence type="ECO:0008006" key="4">
    <source>
        <dbReference type="Google" id="ProtNLM"/>
    </source>
</evidence>
<name>A0ABP1RN10_9HEXA</name>
<evidence type="ECO:0000313" key="3">
    <source>
        <dbReference type="Proteomes" id="UP001642540"/>
    </source>
</evidence>
<proteinExistence type="predicted"/>
<dbReference type="EMBL" id="CAXLJM020000086">
    <property type="protein sequence ID" value="CAL8131135.1"/>
    <property type="molecule type" value="Genomic_DNA"/>
</dbReference>
<dbReference type="Proteomes" id="UP001642540">
    <property type="component" value="Unassembled WGS sequence"/>
</dbReference>
<feature type="transmembrane region" description="Helical" evidence="1">
    <location>
        <begin position="43"/>
        <end position="61"/>
    </location>
</feature>
<feature type="transmembrane region" description="Helical" evidence="1">
    <location>
        <begin position="182"/>
        <end position="207"/>
    </location>
</feature>
<comment type="caution">
    <text evidence="2">The sequence shown here is derived from an EMBL/GenBank/DDBJ whole genome shotgun (WGS) entry which is preliminary data.</text>
</comment>
<organism evidence="2 3">
    <name type="scientific">Orchesella dallaii</name>
    <dbReference type="NCBI Taxonomy" id="48710"/>
    <lineage>
        <taxon>Eukaryota</taxon>
        <taxon>Metazoa</taxon>
        <taxon>Ecdysozoa</taxon>
        <taxon>Arthropoda</taxon>
        <taxon>Hexapoda</taxon>
        <taxon>Collembola</taxon>
        <taxon>Entomobryomorpha</taxon>
        <taxon>Entomobryoidea</taxon>
        <taxon>Orchesellidae</taxon>
        <taxon>Orchesellinae</taxon>
        <taxon>Orchesella</taxon>
    </lineage>
</organism>
<gene>
    <name evidence="2" type="ORF">ODALV1_LOCUS24041</name>
</gene>
<protein>
    <recommendedName>
        <fullName evidence="4">Gustatory receptor</fullName>
    </recommendedName>
</protein>
<evidence type="ECO:0000256" key="1">
    <source>
        <dbReference type="SAM" id="Phobius"/>
    </source>
</evidence>
<evidence type="ECO:0000313" key="2">
    <source>
        <dbReference type="EMBL" id="CAL8131135.1"/>
    </source>
</evidence>
<feature type="transmembrane region" description="Helical" evidence="1">
    <location>
        <begin position="73"/>
        <end position="92"/>
    </location>
</feature>
<keyword evidence="1" id="KW-0812">Transmembrane</keyword>
<keyword evidence="1" id="KW-0472">Membrane</keyword>
<keyword evidence="3" id="KW-1185">Reference proteome</keyword>
<accession>A0ABP1RN10</accession>
<reference evidence="2 3" key="1">
    <citation type="submission" date="2024-08" db="EMBL/GenBank/DDBJ databases">
        <authorList>
            <person name="Cucini C."/>
            <person name="Frati F."/>
        </authorList>
    </citation>
    <scope>NUCLEOTIDE SEQUENCE [LARGE SCALE GENOMIC DNA]</scope>
</reference>
<keyword evidence="1" id="KW-1133">Transmembrane helix</keyword>